<dbReference type="EMBL" id="CP038437">
    <property type="protein sequence ID" value="QEM80989.2"/>
    <property type="molecule type" value="Genomic_DNA"/>
</dbReference>
<dbReference type="SUPFAM" id="SSF46785">
    <property type="entry name" value="Winged helix' DNA-binding domain"/>
    <property type="match status" value="1"/>
</dbReference>
<dbReference type="Gene3D" id="3.40.190.290">
    <property type="match status" value="1"/>
</dbReference>
<dbReference type="PANTHER" id="PTHR30537">
    <property type="entry name" value="HTH-TYPE TRANSCRIPTIONAL REGULATOR"/>
    <property type="match status" value="1"/>
</dbReference>
<dbReference type="SUPFAM" id="SSF53850">
    <property type="entry name" value="Periplasmic binding protein-like II"/>
    <property type="match status" value="1"/>
</dbReference>
<dbReference type="PROSITE" id="PS50931">
    <property type="entry name" value="HTH_LYSR"/>
    <property type="match status" value="1"/>
</dbReference>
<dbReference type="Pfam" id="PF03466">
    <property type="entry name" value="LysR_substrate"/>
    <property type="match status" value="1"/>
</dbReference>
<dbReference type="GO" id="GO:0003700">
    <property type="term" value="F:DNA-binding transcription factor activity"/>
    <property type="evidence" value="ECO:0007669"/>
    <property type="project" value="InterPro"/>
</dbReference>
<keyword evidence="7" id="KW-1185">Reference proteome</keyword>
<dbReference type="InterPro" id="IPR058163">
    <property type="entry name" value="LysR-type_TF_proteobact-type"/>
</dbReference>
<name>A0A856QM21_9GAMM</name>
<dbReference type="FunFam" id="1.10.10.10:FF:000001">
    <property type="entry name" value="LysR family transcriptional regulator"/>
    <property type="match status" value="1"/>
</dbReference>
<evidence type="ECO:0000313" key="7">
    <source>
        <dbReference type="Proteomes" id="UP000324285"/>
    </source>
</evidence>
<dbReference type="InterPro" id="IPR036388">
    <property type="entry name" value="WH-like_DNA-bd_sf"/>
</dbReference>
<dbReference type="InterPro" id="IPR036390">
    <property type="entry name" value="WH_DNA-bd_sf"/>
</dbReference>
<evidence type="ECO:0000256" key="3">
    <source>
        <dbReference type="ARBA" id="ARBA00023125"/>
    </source>
</evidence>
<dbReference type="RefSeq" id="WP_205423458.1">
    <property type="nucleotide sequence ID" value="NZ_CP038437.2"/>
</dbReference>
<keyword evidence="4" id="KW-0804">Transcription</keyword>
<evidence type="ECO:0000256" key="4">
    <source>
        <dbReference type="ARBA" id="ARBA00023163"/>
    </source>
</evidence>
<dbReference type="InterPro" id="IPR000847">
    <property type="entry name" value="LysR_HTH_N"/>
</dbReference>
<dbReference type="GO" id="GO:0043565">
    <property type="term" value="F:sequence-specific DNA binding"/>
    <property type="evidence" value="ECO:0007669"/>
    <property type="project" value="TreeGrafter"/>
</dbReference>
<gene>
    <name evidence="6" type="ORF">E4T21_05060</name>
</gene>
<dbReference type="Gene3D" id="1.10.10.10">
    <property type="entry name" value="Winged helix-like DNA-binding domain superfamily/Winged helix DNA-binding domain"/>
    <property type="match status" value="1"/>
</dbReference>
<dbReference type="CDD" id="cd08422">
    <property type="entry name" value="PBP2_CrgA_like"/>
    <property type="match status" value="1"/>
</dbReference>
<sequence length="291" mass="32592">MNRIQAFLSVVDSGSFTRAAERLFISKAMVSIHVKSLEEALNVPLLIRNSRGISLTESGEALYHDFKEIFANIEASLENVADIHRSLSGELRITSTAEFGEQFVLPLVGEFCKEHPGINISYYADSSLNNLVNERIDLAIRLGTLRDSSLKSRKLASYGIVMVASPQWLEENPINTLDDVNSATWIANTNLPTPTQWTLRKSHHPDFEVRAVARFHSNASSSTKVMARSGLGIAILPEWMAQEDIAQGHLVHLFPDWSLPQQDVSVVFPGDHRVRLKCRVFIDFLIKNLQI</sequence>
<dbReference type="Proteomes" id="UP000324285">
    <property type="component" value="Chromosome"/>
</dbReference>
<dbReference type="AlphaFoldDB" id="A0A856QM21"/>
<dbReference type="InterPro" id="IPR005119">
    <property type="entry name" value="LysR_subst-bd"/>
</dbReference>
<evidence type="ECO:0000313" key="6">
    <source>
        <dbReference type="EMBL" id="QEM80989.2"/>
    </source>
</evidence>
<dbReference type="Pfam" id="PF00126">
    <property type="entry name" value="HTH_1"/>
    <property type="match status" value="1"/>
</dbReference>
<comment type="similarity">
    <text evidence="1">Belongs to the LysR transcriptional regulatory family.</text>
</comment>
<keyword evidence="2" id="KW-0805">Transcription regulation</keyword>
<keyword evidence="3" id="KW-0238">DNA-binding</keyword>
<evidence type="ECO:0000256" key="1">
    <source>
        <dbReference type="ARBA" id="ARBA00009437"/>
    </source>
</evidence>
<proteinExistence type="inferred from homology"/>
<dbReference type="GO" id="GO:0006351">
    <property type="term" value="P:DNA-templated transcription"/>
    <property type="evidence" value="ECO:0007669"/>
    <property type="project" value="TreeGrafter"/>
</dbReference>
<organism evidence="6 7">
    <name type="scientific">Halomonas binhaiensis</name>
    <dbReference type="NCBI Taxonomy" id="2562282"/>
    <lineage>
        <taxon>Bacteria</taxon>
        <taxon>Pseudomonadati</taxon>
        <taxon>Pseudomonadota</taxon>
        <taxon>Gammaproteobacteria</taxon>
        <taxon>Oceanospirillales</taxon>
        <taxon>Halomonadaceae</taxon>
        <taxon>Halomonas</taxon>
    </lineage>
</organism>
<evidence type="ECO:0000259" key="5">
    <source>
        <dbReference type="PROSITE" id="PS50931"/>
    </source>
</evidence>
<protein>
    <submittedName>
        <fullName evidence="6">LysR family transcriptional regulator</fullName>
    </submittedName>
</protein>
<accession>A0A856QM21</accession>
<reference evidence="6" key="1">
    <citation type="submission" date="2021-02" db="EMBL/GenBank/DDBJ databases">
        <title>Strain Y2R2, a novel species of the genus Halomonas.</title>
        <authorList>
            <person name="Huang H."/>
        </authorList>
    </citation>
    <scope>NUCLEOTIDE SEQUENCE</scope>
    <source>
        <strain evidence="6">Y2R2</strain>
    </source>
</reference>
<feature type="domain" description="HTH lysR-type" evidence="5">
    <location>
        <begin position="1"/>
        <end position="56"/>
    </location>
</feature>
<evidence type="ECO:0000256" key="2">
    <source>
        <dbReference type="ARBA" id="ARBA00023015"/>
    </source>
</evidence>
<dbReference type="KEGG" id="hbh:E4T21_05060"/>
<dbReference type="PANTHER" id="PTHR30537:SF66">
    <property type="entry name" value="IRON-REGULATED VIRULENCE REGULATORY PROTEIN IRGB"/>
    <property type="match status" value="1"/>
</dbReference>